<dbReference type="Proteomes" id="UP000523196">
    <property type="component" value="Unassembled WGS sequence"/>
</dbReference>
<keyword evidence="1" id="KW-1133">Transmembrane helix</keyword>
<keyword evidence="1" id="KW-0472">Membrane</keyword>
<reference evidence="2 3" key="1">
    <citation type="submission" date="2020-08" db="EMBL/GenBank/DDBJ databases">
        <authorList>
            <person name="Xu S."/>
            <person name="Li A."/>
        </authorList>
    </citation>
    <scope>NUCLEOTIDE SEQUENCE [LARGE SCALE GENOMIC DNA]</scope>
    <source>
        <strain evidence="2 3">119BY6-57</strain>
    </source>
</reference>
<name>A0A7W3Y6J8_9GAMM</name>
<feature type="transmembrane region" description="Helical" evidence="1">
    <location>
        <begin position="94"/>
        <end position="115"/>
    </location>
</feature>
<evidence type="ECO:0000256" key="1">
    <source>
        <dbReference type="SAM" id="Phobius"/>
    </source>
</evidence>
<evidence type="ECO:0000313" key="3">
    <source>
        <dbReference type="Proteomes" id="UP000523196"/>
    </source>
</evidence>
<gene>
    <name evidence="2" type="ORF">H4F98_11000</name>
</gene>
<dbReference type="EMBL" id="JACHTF010000011">
    <property type="protein sequence ID" value="MBB1061095.1"/>
    <property type="molecule type" value="Genomic_DNA"/>
</dbReference>
<protein>
    <submittedName>
        <fullName evidence="2">Uncharacterized protein</fullName>
    </submittedName>
</protein>
<organism evidence="2 3">
    <name type="scientific">Marilutibacter spongiae</name>
    <dbReference type="NCBI Taxonomy" id="2025720"/>
    <lineage>
        <taxon>Bacteria</taxon>
        <taxon>Pseudomonadati</taxon>
        <taxon>Pseudomonadota</taxon>
        <taxon>Gammaproteobacteria</taxon>
        <taxon>Lysobacterales</taxon>
        <taxon>Lysobacteraceae</taxon>
        <taxon>Marilutibacter</taxon>
    </lineage>
</organism>
<dbReference type="RefSeq" id="WP_182687620.1">
    <property type="nucleotide sequence ID" value="NZ_JACHTF010000011.1"/>
</dbReference>
<keyword evidence="1" id="KW-0812">Transmembrane</keyword>
<keyword evidence="3" id="KW-1185">Reference proteome</keyword>
<dbReference type="AlphaFoldDB" id="A0A7W3Y6J8"/>
<sequence length="116" mass="12567">MASWFTVMAPLLPELVRAARPMFTRNAEPSQVPKQIAELQDAVLQNDQAIKTVAAEMEQTLATLTRASQELENTLLGLRHALAAQERSLRRANAIAVIAVTAALLAFAIAAYALAR</sequence>
<proteinExistence type="predicted"/>
<comment type="caution">
    <text evidence="2">The sequence shown here is derived from an EMBL/GenBank/DDBJ whole genome shotgun (WGS) entry which is preliminary data.</text>
</comment>
<accession>A0A7W3Y6J8</accession>
<evidence type="ECO:0000313" key="2">
    <source>
        <dbReference type="EMBL" id="MBB1061095.1"/>
    </source>
</evidence>